<dbReference type="GO" id="GO:0009247">
    <property type="term" value="P:glycolipid biosynthetic process"/>
    <property type="evidence" value="ECO:0007669"/>
    <property type="project" value="TreeGrafter"/>
</dbReference>
<evidence type="ECO:0000256" key="1">
    <source>
        <dbReference type="ARBA" id="ARBA00038048"/>
    </source>
</evidence>
<dbReference type="GO" id="GO:0005739">
    <property type="term" value="C:mitochondrion"/>
    <property type="evidence" value="ECO:0007669"/>
    <property type="project" value="TreeGrafter"/>
</dbReference>
<dbReference type="InParanoid" id="H0EWG0"/>
<dbReference type="GO" id="GO:0005886">
    <property type="term" value="C:plasma membrane"/>
    <property type="evidence" value="ECO:0007669"/>
    <property type="project" value="TreeGrafter"/>
</dbReference>
<dbReference type="Gene3D" id="3.40.50.720">
    <property type="entry name" value="NAD(P)-binding Rossmann-like Domain"/>
    <property type="match status" value="1"/>
</dbReference>
<feature type="domain" description="Saccharopine dehydrogenase NADP binding" evidence="2">
    <location>
        <begin position="30"/>
        <end position="158"/>
    </location>
</feature>
<accession>H0EWG0</accession>
<dbReference type="PANTHER" id="PTHR12286:SF5">
    <property type="entry name" value="SACCHAROPINE DEHYDROGENASE-LIKE OXIDOREDUCTASE"/>
    <property type="match status" value="1"/>
</dbReference>
<evidence type="ECO:0000259" key="2">
    <source>
        <dbReference type="Pfam" id="PF03435"/>
    </source>
</evidence>
<proteinExistence type="inferred from homology"/>
<evidence type="ECO:0000313" key="4">
    <source>
        <dbReference type="Proteomes" id="UP000005446"/>
    </source>
</evidence>
<dbReference type="Proteomes" id="UP000005446">
    <property type="component" value="Unassembled WGS sequence"/>
</dbReference>
<organism evidence="3 4">
    <name type="scientific">Glarea lozoyensis (strain ATCC 74030 / MF5533)</name>
    <dbReference type="NCBI Taxonomy" id="1104152"/>
    <lineage>
        <taxon>Eukaryota</taxon>
        <taxon>Fungi</taxon>
        <taxon>Dikarya</taxon>
        <taxon>Ascomycota</taxon>
        <taxon>Pezizomycotina</taxon>
        <taxon>Leotiomycetes</taxon>
        <taxon>Helotiales</taxon>
        <taxon>Helotiaceae</taxon>
        <taxon>Glarea</taxon>
    </lineage>
</organism>
<dbReference type="HOGENOM" id="CLU_031002_0_1_1"/>
<sequence length="385" mass="42121">MCALDCDYGLRQDKPSIIIMSASSRQYDLVVLGATGYTGKLTAEYITAHFPSNLHWAIAGRSASKLEGVLTECKGVNPQGSQPAIEICSLNSDELDALAKKTSVLITTIGPYALHGEPAFRACADNGTHYLDITGEAVWHNQMIKKYERTAKASGSIMIPQIGVDSAPADMMTWVLVNMIREKFSVPTAEVVLSANFASKPSGGTLSTIFSIFDVYSMKELNAASRPYALSPIPGPQVKDSAPWSTKLFGCRYVRDLGILTTYIFTVADKPQVHRSWGLLGGPNNYGPNFEFNEYKKTQNYLSEYKGIAKQDVQEPNASRAFARALFKGSGYDLTAMIVASAALSLLRDEHKLEGGVYTPACLGQKFVDRLEEGGFKFEKKIYDD</sequence>
<dbReference type="PANTHER" id="PTHR12286">
    <property type="entry name" value="SACCHAROPINE DEHYDROGENASE-LIKE OXIDOREDUCTASE"/>
    <property type="match status" value="1"/>
</dbReference>
<reference evidence="3 4" key="1">
    <citation type="journal article" date="2012" name="Eukaryot. Cell">
        <title>Genome sequence of the fungus Glarea lozoyensis: the first genome sequence of a species from the Helotiaceae family.</title>
        <authorList>
            <person name="Youssar L."/>
            <person name="Gruening B.A."/>
            <person name="Erxleben A."/>
            <person name="Guenther S."/>
            <person name="Huettel W."/>
        </authorList>
    </citation>
    <scope>NUCLEOTIDE SEQUENCE [LARGE SCALE GENOMIC DNA]</scope>
    <source>
        <strain evidence="4">ATCC 74030 / MF5533</strain>
    </source>
</reference>
<name>H0EWG0_GLAL7</name>
<keyword evidence="4" id="KW-1185">Reference proteome</keyword>
<dbReference type="SUPFAM" id="SSF51735">
    <property type="entry name" value="NAD(P)-binding Rossmann-fold domains"/>
    <property type="match status" value="1"/>
</dbReference>
<dbReference type="AlphaFoldDB" id="H0EWG0"/>
<dbReference type="InterPro" id="IPR036291">
    <property type="entry name" value="NAD(P)-bd_dom_sf"/>
</dbReference>
<dbReference type="OrthoDB" id="10268090at2759"/>
<comment type="caution">
    <text evidence="3">The sequence shown here is derived from an EMBL/GenBank/DDBJ whole genome shotgun (WGS) entry which is preliminary data.</text>
</comment>
<dbReference type="InterPro" id="IPR005097">
    <property type="entry name" value="Sacchrp_dh_NADP-bd"/>
</dbReference>
<protein>
    <submittedName>
        <fullName evidence="3">Putative trans-acting enoyl reductase</fullName>
    </submittedName>
</protein>
<dbReference type="GO" id="GO:0005811">
    <property type="term" value="C:lipid droplet"/>
    <property type="evidence" value="ECO:0007669"/>
    <property type="project" value="TreeGrafter"/>
</dbReference>
<dbReference type="InterPro" id="IPR051276">
    <property type="entry name" value="Saccharopine_DH-like_oxidrdct"/>
</dbReference>
<evidence type="ECO:0000313" key="3">
    <source>
        <dbReference type="EMBL" id="EHK97115.1"/>
    </source>
</evidence>
<dbReference type="EMBL" id="AGUE01000209">
    <property type="protein sequence ID" value="EHK97115.1"/>
    <property type="molecule type" value="Genomic_DNA"/>
</dbReference>
<comment type="similarity">
    <text evidence="1">Belongs to the saccharopine dehydrogenase family.</text>
</comment>
<gene>
    <name evidence="3" type="ORF">M7I_7125</name>
</gene>
<dbReference type="Pfam" id="PF03435">
    <property type="entry name" value="Sacchrp_dh_NADP"/>
    <property type="match status" value="1"/>
</dbReference>